<dbReference type="EMBL" id="FNCN01000006">
    <property type="protein sequence ID" value="SDG67165.1"/>
    <property type="molecule type" value="Genomic_DNA"/>
</dbReference>
<protein>
    <recommendedName>
        <fullName evidence="4">Secreted protein</fullName>
    </recommendedName>
</protein>
<reference evidence="2 3" key="1">
    <citation type="submission" date="2016-10" db="EMBL/GenBank/DDBJ databases">
        <authorList>
            <person name="de Groot N.N."/>
        </authorList>
    </citation>
    <scope>NUCLEOTIDE SEQUENCE [LARGE SCALE GENOMIC DNA]</scope>
    <source>
        <strain evidence="2 3">CPCC 201354</strain>
    </source>
</reference>
<evidence type="ECO:0000256" key="1">
    <source>
        <dbReference type="SAM" id="SignalP"/>
    </source>
</evidence>
<organism evidence="2 3">
    <name type="scientific">Sinosporangium album</name>
    <dbReference type="NCBI Taxonomy" id="504805"/>
    <lineage>
        <taxon>Bacteria</taxon>
        <taxon>Bacillati</taxon>
        <taxon>Actinomycetota</taxon>
        <taxon>Actinomycetes</taxon>
        <taxon>Streptosporangiales</taxon>
        <taxon>Streptosporangiaceae</taxon>
        <taxon>Sinosporangium</taxon>
    </lineage>
</organism>
<dbReference type="RefSeq" id="WP_143020181.1">
    <property type="nucleotide sequence ID" value="NZ_FNCN01000006.1"/>
</dbReference>
<sequence length="152" mass="15904">MIRNFLGKLALVTASVSVAFTGLAPAGAQANTPSTSSAQAGAAGYSYVQPRKAPCGGFDGYVEWGGSGTVADPAWVELQGQHWSVCDGYTAYIYLESSIGGDSYYVGLVDPEESIPLNWGTTKTGSIYDNLYVVVCVQPPVGRFVCGEPAYA</sequence>
<name>A0A1G7W5A1_9ACTN</name>
<dbReference type="AlphaFoldDB" id="A0A1G7W5A1"/>
<evidence type="ECO:0000313" key="3">
    <source>
        <dbReference type="Proteomes" id="UP000198923"/>
    </source>
</evidence>
<feature type="signal peptide" evidence="1">
    <location>
        <begin position="1"/>
        <end position="30"/>
    </location>
</feature>
<evidence type="ECO:0008006" key="4">
    <source>
        <dbReference type="Google" id="ProtNLM"/>
    </source>
</evidence>
<feature type="chain" id="PRO_5039442070" description="Secreted protein" evidence="1">
    <location>
        <begin position="31"/>
        <end position="152"/>
    </location>
</feature>
<dbReference type="Proteomes" id="UP000198923">
    <property type="component" value="Unassembled WGS sequence"/>
</dbReference>
<gene>
    <name evidence="2" type="ORF">SAMN05421505_106205</name>
</gene>
<keyword evidence="1" id="KW-0732">Signal</keyword>
<dbReference type="OrthoDB" id="9976910at2"/>
<keyword evidence="3" id="KW-1185">Reference proteome</keyword>
<proteinExistence type="predicted"/>
<accession>A0A1G7W5A1</accession>
<evidence type="ECO:0000313" key="2">
    <source>
        <dbReference type="EMBL" id="SDG67165.1"/>
    </source>
</evidence>